<keyword evidence="10" id="KW-1185">Reference proteome</keyword>
<dbReference type="EC" id="2.8.1.7" evidence="3"/>
<dbReference type="eggNOG" id="COG0520">
    <property type="taxonomic scope" value="Bacteria"/>
</dbReference>
<accession>E1R513</accession>
<dbReference type="GO" id="GO:0031071">
    <property type="term" value="F:cysteine desulfurase activity"/>
    <property type="evidence" value="ECO:0007669"/>
    <property type="project" value="UniProtKB-EC"/>
</dbReference>
<evidence type="ECO:0000256" key="7">
    <source>
        <dbReference type="RuleBase" id="RU004504"/>
    </source>
</evidence>
<dbReference type="InterPro" id="IPR015421">
    <property type="entry name" value="PyrdxlP-dep_Trfase_major"/>
</dbReference>
<dbReference type="InterPro" id="IPR020578">
    <property type="entry name" value="Aminotrans_V_PyrdxlP_BS"/>
</dbReference>
<gene>
    <name evidence="9" type="ordered locus">Spirs_1421</name>
</gene>
<dbReference type="AlphaFoldDB" id="E1R513"/>
<evidence type="ECO:0000313" key="9">
    <source>
        <dbReference type="EMBL" id="ADK80548.1"/>
    </source>
</evidence>
<dbReference type="Gene3D" id="3.40.640.10">
    <property type="entry name" value="Type I PLP-dependent aspartate aminotransferase-like (Major domain)"/>
    <property type="match status" value="1"/>
</dbReference>
<dbReference type="EMBL" id="CP002116">
    <property type="protein sequence ID" value="ADK80548.1"/>
    <property type="molecule type" value="Genomic_DNA"/>
</dbReference>
<dbReference type="InterPro" id="IPR015422">
    <property type="entry name" value="PyrdxlP-dep_Trfase_small"/>
</dbReference>
<keyword evidence="9" id="KW-0032">Aminotransferase</keyword>
<dbReference type="STRING" id="573413.Spirs_1421"/>
<sequence length="406" mass="44310">MNRFSDLRKAFPFFGRQKEGEERIYLDSAGTSLSLGCSIEAMEAYLNDYRANIHSGGYRSSMQASEAYESARREVARFIDAETPEELIFTAGTTDAVNMAANGWSRGQLGKGKAIVVTQAEHHSNFLPWRRAAQELGVPFRIIPVTEEGGIDYSKLEEIIDADCGLVAVTALSNVSGEVVDMESVIARAKACGARVFVDGAQAAARIPLSVRKLDIDFLAFSGHKCYGTTGCGILYGKRKLLEKLPPFRLGGGMVQWVDEKKAEYASLPARHEGGTPDIGGAVALGSALHFLRETGMEAIYRHECMLTKACTDALAPLAGVQIIDVTSRPHCGVVSFNIEGVHPHDAVTFLDSKGIELRGGLHCAHPLHTALHWNGSIRASFGIYSTEEEVETLIREIKNCIRFFR</sequence>
<dbReference type="CDD" id="cd06453">
    <property type="entry name" value="SufS_like"/>
    <property type="match status" value="1"/>
</dbReference>
<dbReference type="GO" id="GO:0030170">
    <property type="term" value="F:pyridoxal phosphate binding"/>
    <property type="evidence" value="ECO:0007669"/>
    <property type="project" value="InterPro"/>
</dbReference>
<dbReference type="SUPFAM" id="SSF53383">
    <property type="entry name" value="PLP-dependent transferases"/>
    <property type="match status" value="1"/>
</dbReference>
<comment type="catalytic activity">
    <reaction evidence="6">
        <text>(sulfur carrier)-H + L-cysteine = (sulfur carrier)-SH + L-alanine</text>
        <dbReference type="Rhea" id="RHEA:43892"/>
        <dbReference type="Rhea" id="RHEA-COMP:14737"/>
        <dbReference type="Rhea" id="RHEA-COMP:14739"/>
        <dbReference type="ChEBI" id="CHEBI:29917"/>
        <dbReference type="ChEBI" id="CHEBI:35235"/>
        <dbReference type="ChEBI" id="CHEBI:57972"/>
        <dbReference type="ChEBI" id="CHEBI:64428"/>
        <dbReference type="EC" id="2.8.1.7"/>
    </reaction>
</comment>
<name>E1R513_SEDSS</name>
<dbReference type="PANTHER" id="PTHR43586:SF8">
    <property type="entry name" value="CYSTEINE DESULFURASE 1, CHLOROPLASTIC"/>
    <property type="match status" value="1"/>
</dbReference>
<dbReference type="PROSITE" id="PS00595">
    <property type="entry name" value="AA_TRANSFER_CLASS_5"/>
    <property type="match status" value="1"/>
</dbReference>
<keyword evidence="5" id="KW-0663">Pyridoxal phosphate</keyword>
<dbReference type="InterPro" id="IPR010970">
    <property type="entry name" value="Cys_dSase_SufS"/>
</dbReference>
<proteinExistence type="inferred from homology"/>
<evidence type="ECO:0000256" key="2">
    <source>
        <dbReference type="ARBA" id="ARBA00010447"/>
    </source>
</evidence>
<evidence type="ECO:0000256" key="6">
    <source>
        <dbReference type="ARBA" id="ARBA00050776"/>
    </source>
</evidence>
<reference evidence="9 10" key="1">
    <citation type="journal article" date="2010" name="Stand. Genomic Sci.">
        <title>Complete genome sequence of Spirochaeta smaragdinae type strain (SEBR 4228).</title>
        <authorList>
            <person name="Mavromatis K."/>
            <person name="Yasawong M."/>
            <person name="Chertkov O."/>
            <person name="Lapidus A."/>
            <person name="Lucas S."/>
            <person name="Nolan M."/>
            <person name="Del Rio T.G."/>
            <person name="Tice H."/>
            <person name="Cheng J.F."/>
            <person name="Pitluck S."/>
            <person name="Liolios K."/>
            <person name="Ivanova N."/>
            <person name="Tapia R."/>
            <person name="Han C."/>
            <person name="Bruce D."/>
            <person name="Goodwin L."/>
            <person name="Pati A."/>
            <person name="Chen A."/>
            <person name="Palaniappan K."/>
            <person name="Land M."/>
            <person name="Hauser L."/>
            <person name="Chang Y.J."/>
            <person name="Jeffries C.D."/>
            <person name="Detter J.C."/>
            <person name="Rohde M."/>
            <person name="Brambilla E."/>
            <person name="Spring S."/>
            <person name="Goker M."/>
            <person name="Sikorski J."/>
            <person name="Woyke T."/>
            <person name="Bristow J."/>
            <person name="Eisen J.A."/>
            <person name="Markowitz V."/>
            <person name="Hugenholtz P."/>
            <person name="Klenk H.P."/>
            <person name="Kyrpides N.C."/>
        </authorList>
    </citation>
    <scope>NUCLEOTIDE SEQUENCE [LARGE SCALE GENOMIC DNA]</scope>
    <source>
        <strain evidence="10">DSM 11293 / JCM 15392 / SEBR 4228</strain>
    </source>
</reference>
<dbReference type="RefSeq" id="WP_013254012.1">
    <property type="nucleotide sequence ID" value="NC_014364.1"/>
</dbReference>
<dbReference type="Gene3D" id="3.90.1150.10">
    <property type="entry name" value="Aspartate Aminotransferase, domain 1"/>
    <property type="match status" value="1"/>
</dbReference>
<feature type="domain" description="Aminotransferase class V" evidence="8">
    <location>
        <begin position="24"/>
        <end position="394"/>
    </location>
</feature>
<protein>
    <recommendedName>
        <fullName evidence="3">cysteine desulfurase</fullName>
        <ecNumber evidence="3">2.8.1.7</ecNumber>
    </recommendedName>
</protein>
<comment type="similarity">
    <text evidence="2">Belongs to the class-V pyridoxal-phosphate-dependent aminotransferase family. Csd subfamily.</text>
</comment>
<dbReference type="PANTHER" id="PTHR43586">
    <property type="entry name" value="CYSTEINE DESULFURASE"/>
    <property type="match status" value="1"/>
</dbReference>
<dbReference type="InterPro" id="IPR015424">
    <property type="entry name" value="PyrdxlP-dep_Trfase"/>
</dbReference>
<evidence type="ECO:0000256" key="3">
    <source>
        <dbReference type="ARBA" id="ARBA00012239"/>
    </source>
</evidence>
<evidence type="ECO:0000259" key="8">
    <source>
        <dbReference type="Pfam" id="PF00266"/>
    </source>
</evidence>
<keyword evidence="4" id="KW-0808">Transferase</keyword>
<organism evidence="9 10">
    <name type="scientific">Sediminispirochaeta smaragdinae (strain DSM 11293 / JCM 15392 / SEBR 4228)</name>
    <name type="common">Spirochaeta smaragdinae</name>
    <dbReference type="NCBI Taxonomy" id="573413"/>
    <lineage>
        <taxon>Bacteria</taxon>
        <taxon>Pseudomonadati</taxon>
        <taxon>Spirochaetota</taxon>
        <taxon>Spirochaetia</taxon>
        <taxon>Spirochaetales</taxon>
        <taxon>Spirochaetaceae</taxon>
        <taxon>Sediminispirochaeta</taxon>
    </lineage>
</organism>
<dbReference type="OrthoDB" id="9804366at2"/>
<dbReference type="Pfam" id="PF00266">
    <property type="entry name" value="Aminotran_5"/>
    <property type="match status" value="1"/>
</dbReference>
<dbReference type="GO" id="GO:0006534">
    <property type="term" value="P:cysteine metabolic process"/>
    <property type="evidence" value="ECO:0007669"/>
    <property type="project" value="InterPro"/>
</dbReference>
<evidence type="ECO:0000256" key="1">
    <source>
        <dbReference type="ARBA" id="ARBA00001933"/>
    </source>
</evidence>
<dbReference type="InterPro" id="IPR000192">
    <property type="entry name" value="Aminotrans_V_dom"/>
</dbReference>
<evidence type="ECO:0000256" key="4">
    <source>
        <dbReference type="ARBA" id="ARBA00022679"/>
    </source>
</evidence>
<dbReference type="Proteomes" id="UP000002318">
    <property type="component" value="Chromosome"/>
</dbReference>
<dbReference type="GO" id="GO:0008483">
    <property type="term" value="F:transaminase activity"/>
    <property type="evidence" value="ECO:0007669"/>
    <property type="project" value="UniProtKB-KW"/>
</dbReference>
<evidence type="ECO:0000313" key="10">
    <source>
        <dbReference type="Proteomes" id="UP000002318"/>
    </source>
</evidence>
<evidence type="ECO:0000256" key="5">
    <source>
        <dbReference type="ARBA" id="ARBA00022898"/>
    </source>
</evidence>
<dbReference type="KEGG" id="ssm:Spirs_1421"/>
<comment type="cofactor">
    <cofactor evidence="1 7">
        <name>pyridoxal 5'-phosphate</name>
        <dbReference type="ChEBI" id="CHEBI:597326"/>
    </cofactor>
</comment>
<dbReference type="HOGENOM" id="CLU_003433_2_5_12"/>